<name>A0ACC3K4D9_EUCGR</name>
<keyword evidence="2" id="KW-1185">Reference proteome</keyword>
<comment type="caution">
    <text evidence="1">The sequence shown here is derived from an EMBL/GenBank/DDBJ whole genome shotgun (WGS) entry which is preliminary data.</text>
</comment>
<sequence length="2258" mass="256172">MKRIRQRHPQTLQSLNLDIVKEVLCTDLVADKVSNICITKGNGSASESLDERLCHDLNESQKNAVGACLNKLKCENKPSVELIWGPPGTGKTTTVATLLCTLLKRKRRTIVCAPTNVAIKRVASCVLKLLKRSDNGISTETKSFLCYFDMLIFGNKERLKVDANIEEIYLEHHTLANCVRQYHIFLENEHTKRSKSGSDDDGSGCGSGELKSFLEFFRDRFKATVQPLRRCLNIFCTHISRTNFQNITSLLNLLDSFETLFCGENLDSEMMEIPLSRDEECLSLLLTVRDSLKDLKLPNFTSKDMIADFCYQHASLIFCTVSSSYKLYSVEMEPLNLLVIDEAAQLKECESVIPLQLPGVKHLILVGDECQLPAMVESKLSNRAGFGRSLFERLSSLGYSRQLLNIQYRMHPSISLFPTSNFYKNQILDAPDVQSKSYRKSHLPWPMFGPYSFINIPDGQEQIGDDGCSLRNPVEVEVISRIVRNLYRAWDGSEEHLTVGVISPYAAQVSAAQAKLGKRYENIKGFMVKVKSVDGFQGGEEDIVIISTVRSNSRGTIGFLSSTKRTNVALTRARYCLWILGNGKTLRKSKSVWEALVENAMSRGCFYNVDDDKDLAKAILDVKKENNELDDLLDGSSVLFRNARWKVLFSDNFLNSFRKLTSLRTKMPIINLLSKLSSGWRPKKRNVDIICEHSSHIVRQFKADDFYVICTTDIVKEERYIQILKIWDVLPLGEVAKLVKRLDSIFETYSDDFISRCNEKCIEGDQEVPKTWPFDVVRYQSPSEDQFGSSSDADASDHRLYGENAEVSESLFLTKFFPFSSDGNEASFPSEVTEKEQEIILFPRSTFILGQSGTRKTTVLTMKLFRNEKLHDVVTKGFQEIQSGISHRKDASLGINVEEIGEGAEDCVVRQLFVTASAKLCFAVKQHLSQLRRFSLPAAVNAIHIVDDAALFKDIPDSFVDISPNSYPLIITFHKLLMMLDGTVGASFFERFPDLREFCHGQTYNSRPVALQSLVRAKEVTYEKFCAVYWPHFKDKTRRSLDPSRVFTEIMSCIKGGLQPADGCEGKLDRLAYVSLSEGRVSTLSVQRREKIYDAFEDYEKMKMKNGEFDLADLVNDLHRRLFHGQFTGNLVDFVYVDEVQDLTMRQISLFKYICRNVDEGFVFSGDTTQTIARGVDFSFEDVRSLFYKEFLIDSMDGPDIRMEKGCPSKTFHLSQNFRTHAGILKLAQSVVDLLYHFFPFCVDALDPETSFISGEAPLLLDSENEESAILSIFGNDDVSGKDEVSNLVRGQALVLTIVECKGLEFQDVLLHNFFGTSPLKNQWGVIYGYMKEQALLDNSSQWSSPSFDDVNHDILCSELKQLYVAITRTRQRLWICENALDFSKPMFDYWKKKCLVQVRLVDHARAEAMQVRSMPEEWKSQGFKLLHEGNYRMATMCFVRARYEYGEKLAKASAFKADADLKHVLSPKEASDLRRQAAEIFEAIGVADSAAECFYMLKEYEKAGSIFMEKCGESALQKAGECFSLAGHYSRAAEAYARGNFFSKCLSNCAKGELFEMGLQYIGNWRRLGNEDRGTVKKSKEIEKLEQDFLESCALHHYDLGDYRAMMKYVKAFRCIDSMRNLLKRLGCLDELISLEEDFGNFSVAAKIVRMKGDILREADLLGKSGQNKEASMNILWYVLFYSLWAPGSKGWPLKQFAQKEELIAKAKHLAKSEPIAFYEYVSVESSILLNKQSSLAELKECFSASRRNGSVRGEILCARNILDFHLRQNISNFFWEYDWLVDPMECLVLLHEVAKFLQELDCPNPSFRDSGALEGFIDTSCRRYFGHIFPLDWRLSPAENMISLRGSQASRLLLRRTINLIISKKDFSHGKMGELATLVLGSGMLDDDLYRKIAESFKGNTSWEAFMECICRDVPSELPQASDGPVEISLAWNLYRALADTCNANWTERNSITPICFLYLLERLLILFSCSKGQFYATKSSLVEWLICHEGLGRRSLSFNLRNCLEPIIGFVTSTIRQLLCNEEETREWIKRSKLNVMEYYPLLVLKLVLLVCLLHLNFGISPYFLNDLLGKSWISEQLPPEFLRILSHCQKRNFQKTSVGVLAEAFKKVDDPLVITNFAADCSNLLCPHAIILDLKSNKCKEEIMKVLFPKDGSTVSSCKLQDLTEVSEDSSSSSNGVPAPVVHLVSANTDGQPVVRRWLMALGVGAVLGFLVWKTGTRTRAIASPEVSKIEREWEETNPSSLSYMMFLIENCAL</sequence>
<proteinExistence type="predicted"/>
<protein>
    <submittedName>
        <fullName evidence="1">Uncharacterized protein</fullName>
    </submittedName>
</protein>
<evidence type="ECO:0000313" key="1">
    <source>
        <dbReference type="EMBL" id="KAK3421348.1"/>
    </source>
</evidence>
<evidence type="ECO:0000313" key="2">
    <source>
        <dbReference type="Proteomes" id="UP000030711"/>
    </source>
</evidence>
<accession>A0ACC3K4D9</accession>
<gene>
    <name evidence="1" type="ORF">EUGRSUZ_G01999</name>
</gene>
<dbReference type="Proteomes" id="UP000030711">
    <property type="component" value="Chromosome 7"/>
</dbReference>
<organism evidence="1 2">
    <name type="scientific">Eucalyptus grandis</name>
    <name type="common">Flooded gum</name>
    <dbReference type="NCBI Taxonomy" id="71139"/>
    <lineage>
        <taxon>Eukaryota</taxon>
        <taxon>Viridiplantae</taxon>
        <taxon>Streptophyta</taxon>
        <taxon>Embryophyta</taxon>
        <taxon>Tracheophyta</taxon>
        <taxon>Spermatophyta</taxon>
        <taxon>Magnoliopsida</taxon>
        <taxon>eudicotyledons</taxon>
        <taxon>Gunneridae</taxon>
        <taxon>Pentapetalae</taxon>
        <taxon>rosids</taxon>
        <taxon>malvids</taxon>
        <taxon>Myrtales</taxon>
        <taxon>Myrtaceae</taxon>
        <taxon>Myrtoideae</taxon>
        <taxon>Eucalypteae</taxon>
        <taxon>Eucalyptus</taxon>
    </lineage>
</organism>
<dbReference type="EMBL" id="CM064441">
    <property type="protein sequence ID" value="KAK3421348.1"/>
    <property type="molecule type" value="Genomic_DNA"/>
</dbReference>
<reference evidence="1 2" key="1">
    <citation type="journal article" date="2014" name="Nature">
        <title>The genome of Eucalyptus grandis.</title>
        <authorList>
            <person name="Myburg A.A."/>
            <person name="Grattapaglia D."/>
            <person name="Tuskan G.A."/>
            <person name="Hellsten U."/>
            <person name="Hayes R.D."/>
            <person name="Grimwood J."/>
            <person name="Jenkins J."/>
            <person name="Lindquist E."/>
            <person name="Tice H."/>
            <person name="Bauer D."/>
            <person name="Goodstein D.M."/>
            <person name="Dubchak I."/>
            <person name="Poliakov A."/>
            <person name="Mizrachi E."/>
            <person name="Kullan A.R."/>
            <person name="Hussey S.G."/>
            <person name="Pinard D."/>
            <person name="van der Merwe K."/>
            <person name="Singh P."/>
            <person name="van Jaarsveld I."/>
            <person name="Silva-Junior O.B."/>
            <person name="Togawa R.C."/>
            <person name="Pappas M.R."/>
            <person name="Faria D.A."/>
            <person name="Sansaloni C.P."/>
            <person name="Petroli C.D."/>
            <person name="Yang X."/>
            <person name="Ranjan P."/>
            <person name="Tschaplinski T.J."/>
            <person name="Ye C.Y."/>
            <person name="Li T."/>
            <person name="Sterck L."/>
            <person name="Vanneste K."/>
            <person name="Murat F."/>
            <person name="Soler M."/>
            <person name="Clemente H.S."/>
            <person name="Saidi N."/>
            <person name="Cassan-Wang H."/>
            <person name="Dunand C."/>
            <person name="Hefer C.A."/>
            <person name="Bornberg-Bauer E."/>
            <person name="Kersting A.R."/>
            <person name="Vining K."/>
            <person name="Amarasinghe V."/>
            <person name="Ranik M."/>
            <person name="Naithani S."/>
            <person name="Elser J."/>
            <person name="Boyd A.E."/>
            <person name="Liston A."/>
            <person name="Spatafora J.W."/>
            <person name="Dharmwardhana P."/>
            <person name="Raja R."/>
            <person name="Sullivan C."/>
            <person name="Romanel E."/>
            <person name="Alves-Ferreira M."/>
            <person name="Kulheim C."/>
            <person name="Foley W."/>
            <person name="Carocha V."/>
            <person name="Paiva J."/>
            <person name="Kudrna D."/>
            <person name="Brommonschenkel S.H."/>
            <person name="Pasquali G."/>
            <person name="Byrne M."/>
            <person name="Rigault P."/>
            <person name="Tibbits J."/>
            <person name="Spokevicius A."/>
            <person name="Jones R.C."/>
            <person name="Steane D.A."/>
            <person name="Vaillancourt R.E."/>
            <person name="Potts B.M."/>
            <person name="Joubert F."/>
            <person name="Barry K."/>
            <person name="Pappas G.J."/>
            <person name="Strauss S.H."/>
            <person name="Jaiswal P."/>
            <person name="Grima-Pettenati J."/>
            <person name="Salse J."/>
            <person name="Van de Peer Y."/>
            <person name="Rokhsar D.S."/>
            <person name="Schmutz J."/>
        </authorList>
    </citation>
    <scope>NUCLEOTIDE SEQUENCE [LARGE SCALE GENOMIC DNA]</scope>
    <source>
        <strain evidence="2">cv. BRASUZ1</strain>
        <tissue evidence="1">Leaf extractions</tissue>
    </source>
</reference>